<dbReference type="InterPro" id="IPR002048">
    <property type="entry name" value="EF_hand_dom"/>
</dbReference>
<dbReference type="PANTHER" id="PTHR23055">
    <property type="entry name" value="CALCIUM BINDING PROTEINS"/>
    <property type="match status" value="1"/>
</dbReference>
<evidence type="ECO:0000256" key="1">
    <source>
        <dbReference type="ARBA" id="ARBA00022723"/>
    </source>
</evidence>
<reference evidence="4" key="1">
    <citation type="submission" date="2020-11" db="EMBL/GenBank/DDBJ databases">
        <authorList>
            <person name="Tran Van P."/>
        </authorList>
    </citation>
    <scope>NUCLEOTIDE SEQUENCE</scope>
</reference>
<evidence type="ECO:0000256" key="2">
    <source>
        <dbReference type="ARBA" id="ARBA00022737"/>
    </source>
</evidence>
<evidence type="ECO:0000313" key="5">
    <source>
        <dbReference type="Proteomes" id="UP000728032"/>
    </source>
</evidence>
<gene>
    <name evidence="4" type="ORF">ONB1V03_LOCUS10414</name>
</gene>
<dbReference type="OrthoDB" id="191686at2759"/>
<dbReference type="AlphaFoldDB" id="A0A7R9M537"/>
<dbReference type="SUPFAM" id="SSF47473">
    <property type="entry name" value="EF-hand"/>
    <property type="match status" value="1"/>
</dbReference>
<keyword evidence="1" id="KW-0479">Metal-binding</keyword>
<dbReference type="EMBL" id="OC921884">
    <property type="protein sequence ID" value="CAD7653761.1"/>
    <property type="molecule type" value="Genomic_DNA"/>
</dbReference>
<sequence>MITKDELSRIISAIYDLMGKSVEPMIEENTSRDHVERVFQKLDLNKDGFVTVDQFLDSCLKVSSVLLDETITRSLEVFNTML</sequence>
<dbReference type="Gene3D" id="1.10.238.10">
    <property type="entry name" value="EF-hand"/>
    <property type="match status" value="1"/>
</dbReference>
<accession>A0A7R9M537</accession>
<dbReference type="InterPro" id="IPR028846">
    <property type="entry name" value="Recoverin"/>
</dbReference>
<dbReference type="GO" id="GO:1901379">
    <property type="term" value="P:regulation of potassium ion transmembrane transport"/>
    <property type="evidence" value="ECO:0007669"/>
    <property type="project" value="TreeGrafter"/>
</dbReference>
<dbReference type="PANTHER" id="PTHR23055:SF167">
    <property type="entry name" value="EF-HAND DOMAIN-CONTAINING PROTEIN"/>
    <property type="match status" value="1"/>
</dbReference>
<proteinExistence type="predicted"/>
<dbReference type="GO" id="GO:0005509">
    <property type="term" value="F:calcium ion binding"/>
    <property type="evidence" value="ECO:0007669"/>
    <property type="project" value="InterPro"/>
</dbReference>
<keyword evidence="5" id="KW-1185">Reference proteome</keyword>
<keyword evidence="2" id="KW-0677">Repeat</keyword>
<dbReference type="PROSITE" id="PS50222">
    <property type="entry name" value="EF_HAND_2"/>
    <property type="match status" value="1"/>
</dbReference>
<feature type="domain" description="EF-hand" evidence="3">
    <location>
        <begin position="30"/>
        <end position="65"/>
    </location>
</feature>
<dbReference type="GO" id="GO:0008076">
    <property type="term" value="C:voltage-gated potassium channel complex"/>
    <property type="evidence" value="ECO:0007669"/>
    <property type="project" value="TreeGrafter"/>
</dbReference>
<protein>
    <recommendedName>
        <fullName evidence="3">EF-hand domain-containing protein</fullName>
    </recommendedName>
</protein>
<organism evidence="4">
    <name type="scientific">Oppiella nova</name>
    <dbReference type="NCBI Taxonomy" id="334625"/>
    <lineage>
        <taxon>Eukaryota</taxon>
        <taxon>Metazoa</taxon>
        <taxon>Ecdysozoa</taxon>
        <taxon>Arthropoda</taxon>
        <taxon>Chelicerata</taxon>
        <taxon>Arachnida</taxon>
        <taxon>Acari</taxon>
        <taxon>Acariformes</taxon>
        <taxon>Sarcoptiformes</taxon>
        <taxon>Oribatida</taxon>
        <taxon>Brachypylina</taxon>
        <taxon>Oppioidea</taxon>
        <taxon>Oppiidae</taxon>
        <taxon>Oppiella</taxon>
    </lineage>
</organism>
<evidence type="ECO:0000313" key="4">
    <source>
        <dbReference type="EMBL" id="CAD7653761.1"/>
    </source>
</evidence>
<dbReference type="GO" id="GO:0015459">
    <property type="term" value="F:potassium channel regulator activity"/>
    <property type="evidence" value="ECO:0007669"/>
    <property type="project" value="TreeGrafter"/>
</dbReference>
<dbReference type="InterPro" id="IPR011992">
    <property type="entry name" value="EF-hand-dom_pair"/>
</dbReference>
<name>A0A7R9M537_9ACAR</name>
<dbReference type="EMBL" id="CAJPVJ010007059">
    <property type="protein sequence ID" value="CAG2170948.1"/>
    <property type="molecule type" value="Genomic_DNA"/>
</dbReference>
<evidence type="ECO:0000259" key="3">
    <source>
        <dbReference type="PROSITE" id="PS50222"/>
    </source>
</evidence>
<dbReference type="Proteomes" id="UP000728032">
    <property type="component" value="Unassembled WGS sequence"/>
</dbReference>